<keyword evidence="3 6" id="KW-1003">Cell membrane</keyword>
<dbReference type="EMBL" id="NEDP02076743">
    <property type="protein sequence ID" value="OWF35040.1"/>
    <property type="molecule type" value="Genomic_DNA"/>
</dbReference>
<name>A0A210PEX0_MIZYE</name>
<dbReference type="GO" id="GO:0000139">
    <property type="term" value="C:Golgi membrane"/>
    <property type="evidence" value="ECO:0007669"/>
    <property type="project" value="UniProtKB-SubCell"/>
</dbReference>
<dbReference type="OrthoDB" id="5917823at2759"/>
<protein>
    <recommendedName>
        <fullName evidence="6">Caveolin</fullName>
    </recommendedName>
</protein>
<sequence>MAVDLQNRDTYAINSHLQVNFEDVLAEPEGTRSCDCVWETSFWCFTNSKNCCYMLMTGICGICIALFWGCEFAAITFEQVWCVTPFLRVFSIHMACCQKFFGTAVQCCMAPICETFGLFFSRIIIDHQNKRS</sequence>
<evidence type="ECO:0000313" key="7">
    <source>
        <dbReference type="EMBL" id="OWF35040.1"/>
    </source>
</evidence>
<evidence type="ECO:0000256" key="2">
    <source>
        <dbReference type="ARBA" id="ARBA00010988"/>
    </source>
</evidence>
<organism evidence="7 8">
    <name type="scientific">Mizuhopecten yessoensis</name>
    <name type="common">Japanese scallop</name>
    <name type="synonym">Patinopecten yessoensis</name>
    <dbReference type="NCBI Taxonomy" id="6573"/>
    <lineage>
        <taxon>Eukaryota</taxon>
        <taxon>Metazoa</taxon>
        <taxon>Spiralia</taxon>
        <taxon>Lophotrochozoa</taxon>
        <taxon>Mollusca</taxon>
        <taxon>Bivalvia</taxon>
        <taxon>Autobranchia</taxon>
        <taxon>Pteriomorphia</taxon>
        <taxon>Pectinida</taxon>
        <taxon>Pectinoidea</taxon>
        <taxon>Pectinidae</taxon>
        <taxon>Mizuhopecten</taxon>
    </lineage>
</organism>
<keyword evidence="4 6" id="KW-0333">Golgi apparatus</keyword>
<comment type="caution">
    <text evidence="7">The sequence shown here is derived from an EMBL/GenBank/DDBJ whole genome shotgun (WGS) entry which is preliminary data.</text>
</comment>
<reference evidence="7 8" key="1">
    <citation type="journal article" date="2017" name="Nat. Ecol. Evol.">
        <title>Scallop genome provides insights into evolution of bilaterian karyotype and development.</title>
        <authorList>
            <person name="Wang S."/>
            <person name="Zhang J."/>
            <person name="Jiao W."/>
            <person name="Li J."/>
            <person name="Xun X."/>
            <person name="Sun Y."/>
            <person name="Guo X."/>
            <person name="Huan P."/>
            <person name="Dong B."/>
            <person name="Zhang L."/>
            <person name="Hu X."/>
            <person name="Sun X."/>
            <person name="Wang J."/>
            <person name="Zhao C."/>
            <person name="Wang Y."/>
            <person name="Wang D."/>
            <person name="Huang X."/>
            <person name="Wang R."/>
            <person name="Lv J."/>
            <person name="Li Y."/>
            <person name="Zhang Z."/>
            <person name="Liu B."/>
            <person name="Lu W."/>
            <person name="Hui Y."/>
            <person name="Liang J."/>
            <person name="Zhou Z."/>
            <person name="Hou R."/>
            <person name="Li X."/>
            <person name="Liu Y."/>
            <person name="Li H."/>
            <person name="Ning X."/>
            <person name="Lin Y."/>
            <person name="Zhao L."/>
            <person name="Xing Q."/>
            <person name="Dou J."/>
            <person name="Li Y."/>
            <person name="Mao J."/>
            <person name="Guo H."/>
            <person name="Dou H."/>
            <person name="Li T."/>
            <person name="Mu C."/>
            <person name="Jiang W."/>
            <person name="Fu Q."/>
            <person name="Fu X."/>
            <person name="Miao Y."/>
            <person name="Liu J."/>
            <person name="Yu Q."/>
            <person name="Li R."/>
            <person name="Liao H."/>
            <person name="Li X."/>
            <person name="Kong Y."/>
            <person name="Jiang Z."/>
            <person name="Chourrout D."/>
            <person name="Li R."/>
            <person name="Bao Z."/>
        </authorList>
    </citation>
    <scope>NUCLEOTIDE SEQUENCE [LARGE SCALE GENOMIC DNA]</scope>
    <source>
        <strain evidence="7 8">PY_sf001</strain>
    </source>
</reference>
<evidence type="ECO:0000256" key="1">
    <source>
        <dbReference type="ARBA" id="ARBA00004202"/>
    </source>
</evidence>
<evidence type="ECO:0000256" key="3">
    <source>
        <dbReference type="ARBA" id="ARBA00022475"/>
    </source>
</evidence>
<keyword evidence="5 6" id="KW-0472">Membrane</keyword>
<comment type="function">
    <text evidence="6">May act as a scaffolding protein within caveolar membranes. Interacts directly with G-protein alpha subunits and can functionally regulate their activity.</text>
</comment>
<dbReference type="STRING" id="6573.A0A210PEX0"/>
<dbReference type="GO" id="GO:0060090">
    <property type="term" value="F:molecular adaptor activity"/>
    <property type="evidence" value="ECO:0007669"/>
    <property type="project" value="TreeGrafter"/>
</dbReference>
<dbReference type="GO" id="GO:0070836">
    <property type="term" value="P:caveola assembly"/>
    <property type="evidence" value="ECO:0007669"/>
    <property type="project" value="InterPro"/>
</dbReference>
<dbReference type="PANTHER" id="PTHR10844:SF19">
    <property type="entry name" value="CAVEOLIN-2"/>
    <property type="match status" value="1"/>
</dbReference>
<dbReference type="Proteomes" id="UP000242188">
    <property type="component" value="Unassembled WGS sequence"/>
</dbReference>
<gene>
    <name evidence="7" type="ORF">KP79_PYT11359</name>
</gene>
<dbReference type="InterPro" id="IPR001612">
    <property type="entry name" value="Caveolin"/>
</dbReference>
<accession>A0A210PEX0</accession>
<comment type="subcellular location">
    <subcellularLocation>
        <location evidence="1 6">Cell membrane</location>
        <topology evidence="1 6">Peripheral membrane protein</topology>
    </subcellularLocation>
    <subcellularLocation>
        <location evidence="6">Golgi apparatus membrane</location>
        <topology evidence="6">Peripheral membrane protein</topology>
    </subcellularLocation>
    <subcellularLocation>
        <location evidence="6">Membrane</location>
        <location evidence="6">Caveola</location>
        <topology evidence="6">Peripheral membrane protein</topology>
    </subcellularLocation>
</comment>
<evidence type="ECO:0000256" key="5">
    <source>
        <dbReference type="ARBA" id="ARBA00023136"/>
    </source>
</evidence>
<dbReference type="Pfam" id="PF01146">
    <property type="entry name" value="Caveolin"/>
    <property type="match status" value="1"/>
</dbReference>
<evidence type="ECO:0000256" key="4">
    <source>
        <dbReference type="ARBA" id="ARBA00023034"/>
    </source>
</evidence>
<evidence type="ECO:0000313" key="8">
    <source>
        <dbReference type="Proteomes" id="UP000242188"/>
    </source>
</evidence>
<dbReference type="PANTHER" id="PTHR10844">
    <property type="entry name" value="CAVEOLIN"/>
    <property type="match status" value="1"/>
</dbReference>
<proteinExistence type="inferred from homology"/>
<comment type="similarity">
    <text evidence="2 6">Belongs to the caveolin family.</text>
</comment>
<dbReference type="AlphaFoldDB" id="A0A210PEX0"/>
<dbReference type="GO" id="GO:0005901">
    <property type="term" value="C:caveola"/>
    <property type="evidence" value="ECO:0007669"/>
    <property type="project" value="UniProtKB-SubCell"/>
</dbReference>
<keyword evidence="8" id="KW-1185">Reference proteome</keyword>
<evidence type="ECO:0000256" key="6">
    <source>
        <dbReference type="RuleBase" id="RU000680"/>
    </source>
</evidence>